<keyword evidence="2" id="KW-1185">Reference proteome</keyword>
<protein>
    <submittedName>
        <fullName evidence="1">Uncharacterized protein</fullName>
    </submittedName>
</protein>
<organism evidence="1 2">
    <name type="scientific">Melastoma candidum</name>
    <dbReference type="NCBI Taxonomy" id="119954"/>
    <lineage>
        <taxon>Eukaryota</taxon>
        <taxon>Viridiplantae</taxon>
        <taxon>Streptophyta</taxon>
        <taxon>Embryophyta</taxon>
        <taxon>Tracheophyta</taxon>
        <taxon>Spermatophyta</taxon>
        <taxon>Magnoliopsida</taxon>
        <taxon>eudicotyledons</taxon>
        <taxon>Gunneridae</taxon>
        <taxon>Pentapetalae</taxon>
        <taxon>rosids</taxon>
        <taxon>malvids</taxon>
        <taxon>Myrtales</taxon>
        <taxon>Melastomataceae</taxon>
        <taxon>Melastomatoideae</taxon>
        <taxon>Melastomateae</taxon>
        <taxon>Melastoma</taxon>
    </lineage>
</organism>
<evidence type="ECO:0000313" key="2">
    <source>
        <dbReference type="Proteomes" id="UP001057402"/>
    </source>
</evidence>
<name>A0ACB9SCS8_9MYRT</name>
<reference evidence="2" key="1">
    <citation type="journal article" date="2023" name="Front. Plant Sci.">
        <title>Chromosomal-level genome assembly of Melastoma candidum provides insights into trichome evolution.</title>
        <authorList>
            <person name="Zhong Y."/>
            <person name="Wu W."/>
            <person name="Sun C."/>
            <person name="Zou P."/>
            <person name="Liu Y."/>
            <person name="Dai S."/>
            <person name="Zhou R."/>
        </authorList>
    </citation>
    <scope>NUCLEOTIDE SEQUENCE [LARGE SCALE GENOMIC DNA]</scope>
</reference>
<proteinExistence type="predicted"/>
<accession>A0ACB9SCS8</accession>
<evidence type="ECO:0000313" key="1">
    <source>
        <dbReference type="EMBL" id="KAI4389023.1"/>
    </source>
</evidence>
<dbReference type="Proteomes" id="UP001057402">
    <property type="component" value="Chromosome 1"/>
</dbReference>
<dbReference type="EMBL" id="CM042880">
    <property type="protein sequence ID" value="KAI4389023.1"/>
    <property type="molecule type" value="Genomic_DNA"/>
</dbReference>
<sequence>MPLSSMVDTQRTRSINSRGAGIFRRRTRTRTRKGLLRKRTTRAQGCAPEEVSEKLEALKELVPSTRGVSGDAVAAEVLFKETADYILRLKAQVVLLQKLIHIYGCSADQVDKNQNNVS</sequence>
<comment type="caution">
    <text evidence="1">The sequence shown here is derived from an EMBL/GenBank/DDBJ whole genome shotgun (WGS) entry which is preliminary data.</text>
</comment>
<gene>
    <name evidence="1" type="ORF">MLD38_001291</name>
</gene>